<feature type="transmembrane region" description="Helical" evidence="1">
    <location>
        <begin position="21"/>
        <end position="40"/>
    </location>
</feature>
<sequence length="50" mass="5829">MNEKGCRSEAIAITAILNESLHFVSFVCFMVNLPAPAFPWRSWRPWRFNS</sequence>
<keyword evidence="1" id="KW-1133">Transmembrane helix</keyword>
<evidence type="ECO:0000313" key="3">
    <source>
        <dbReference type="Proteomes" id="UP000326837"/>
    </source>
</evidence>
<protein>
    <submittedName>
        <fullName evidence="2">Uncharacterized protein</fullName>
    </submittedName>
</protein>
<gene>
    <name evidence="2" type="ORF">PLANPX_6049</name>
</gene>
<dbReference type="EMBL" id="AP021861">
    <property type="protein sequence ID" value="BBO36437.1"/>
    <property type="molecule type" value="Genomic_DNA"/>
</dbReference>
<evidence type="ECO:0000313" key="2">
    <source>
        <dbReference type="EMBL" id="BBO36437.1"/>
    </source>
</evidence>
<evidence type="ECO:0000256" key="1">
    <source>
        <dbReference type="SAM" id="Phobius"/>
    </source>
</evidence>
<reference evidence="3" key="1">
    <citation type="submission" date="2019-10" db="EMBL/GenBank/DDBJ databases">
        <title>Lacipirellula parvula gen. nov., sp. nov., representing a lineage of planctomycetes widespread in freshwater anoxic habitats, and description of the family Lacipirellulaceae.</title>
        <authorList>
            <person name="Dedysh S.N."/>
            <person name="Kulichevskaya I.S."/>
            <person name="Beletsky A.V."/>
            <person name="Rakitin A.L."/>
            <person name="Mardanov A.V."/>
            <person name="Ivanova A.A."/>
            <person name="Saltykova V.X."/>
            <person name="Rijpstra W.I.C."/>
            <person name="Sinninghe Damste J.S."/>
            <person name="Ravin N.V."/>
        </authorList>
    </citation>
    <scope>NUCLEOTIDE SEQUENCE [LARGE SCALE GENOMIC DNA]</scope>
    <source>
        <strain evidence="3">PX69</strain>
    </source>
</reference>
<proteinExistence type="predicted"/>
<organism evidence="2 3">
    <name type="scientific">Lacipirellula parvula</name>
    <dbReference type="NCBI Taxonomy" id="2650471"/>
    <lineage>
        <taxon>Bacteria</taxon>
        <taxon>Pseudomonadati</taxon>
        <taxon>Planctomycetota</taxon>
        <taxon>Planctomycetia</taxon>
        <taxon>Pirellulales</taxon>
        <taxon>Lacipirellulaceae</taxon>
        <taxon>Lacipirellula</taxon>
    </lineage>
</organism>
<keyword evidence="1" id="KW-0472">Membrane</keyword>
<name>A0A5K7XJW7_9BACT</name>
<accession>A0A5K7XJW7</accession>
<dbReference type="KEGG" id="lpav:PLANPX_6049"/>
<dbReference type="Proteomes" id="UP000326837">
    <property type="component" value="Chromosome"/>
</dbReference>
<keyword evidence="3" id="KW-1185">Reference proteome</keyword>
<dbReference type="AlphaFoldDB" id="A0A5K7XJW7"/>
<keyword evidence="1" id="KW-0812">Transmembrane</keyword>